<protein>
    <submittedName>
        <fullName evidence="1">HupV protein</fullName>
    </submittedName>
</protein>
<name>A0A523QGR4_UNCAE</name>
<feature type="non-terminal residue" evidence="1">
    <location>
        <position position="58"/>
    </location>
</feature>
<evidence type="ECO:0000313" key="1">
    <source>
        <dbReference type="EMBL" id="TES84654.1"/>
    </source>
</evidence>
<dbReference type="PANTHER" id="PTHR42958:SF4">
    <property type="entry name" value="HYDROGENASE EXPRESSION_FORMATION PROTEIN HUPK"/>
    <property type="match status" value="1"/>
</dbReference>
<evidence type="ECO:0000313" key="2">
    <source>
        <dbReference type="Proteomes" id="UP000320781"/>
    </source>
</evidence>
<dbReference type="AlphaFoldDB" id="A0A523QGR4"/>
<dbReference type="InterPro" id="IPR029014">
    <property type="entry name" value="NiFe-Hase_large"/>
</dbReference>
<accession>A0A523QGR4</accession>
<proteinExistence type="predicted"/>
<dbReference type="SUPFAM" id="SSF56762">
    <property type="entry name" value="HydB/Nqo4-like"/>
    <property type="match status" value="1"/>
</dbReference>
<sequence>MKRTIKISPFNRVEGDLEIKVQLQDGRVTDAYASGVMFRGFERLVKGRDPMDALVFTC</sequence>
<dbReference type="Gene3D" id="1.10.645.10">
    <property type="entry name" value="Cytochrome-c3 Hydrogenase, chain B"/>
    <property type="match status" value="1"/>
</dbReference>
<comment type="caution">
    <text evidence="1">The sequence shown here is derived from an EMBL/GenBank/DDBJ whole genome shotgun (WGS) entry which is preliminary data.</text>
</comment>
<dbReference type="PANTHER" id="PTHR42958">
    <property type="entry name" value="HYDROGENASE-2 LARGE CHAIN"/>
    <property type="match status" value="1"/>
</dbReference>
<dbReference type="Proteomes" id="UP000320781">
    <property type="component" value="Unassembled WGS sequence"/>
</dbReference>
<dbReference type="EMBL" id="SOKU01000303">
    <property type="protein sequence ID" value="TES84654.1"/>
    <property type="molecule type" value="Genomic_DNA"/>
</dbReference>
<reference evidence="1 2" key="1">
    <citation type="submission" date="2019-03" db="EMBL/GenBank/DDBJ databases">
        <title>Metabolic potential of uncultured bacteria and archaea associated with petroleum seepage in deep-sea sediments.</title>
        <authorList>
            <person name="Dong X."/>
            <person name="Hubert C."/>
        </authorList>
    </citation>
    <scope>NUCLEOTIDE SEQUENCE [LARGE SCALE GENOMIC DNA]</scope>
    <source>
        <strain evidence="1">E44_bin92</strain>
    </source>
</reference>
<organism evidence="1 2">
    <name type="scientific">Aerophobetes bacterium</name>
    <dbReference type="NCBI Taxonomy" id="2030807"/>
    <lineage>
        <taxon>Bacteria</taxon>
        <taxon>Candidatus Aerophobota</taxon>
    </lineage>
</organism>
<dbReference type="InterPro" id="IPR050867">
    <property type="entry name" value="NiFe/NiFeSe_hydrgnase_LSU"/>
</dbReference>
<gene>
    <name evidence="1" type="ORF">E3J95_06220</name>
</gene>